<evidence type="ECO:0000313" key="2">
    <source>
        <dbReference type="EMBL" id="MDR5865927.1"/>
    </source>
</evidence>
<accession>A0ABU1FZ28</accession>
<name>A0ABU1FZ28_9GAMM</name>
<organism evidence="2 3">
    <name type="scientific">Halomonas koreensis</name>
    <dbReference type="NCBI Taxonomy" id="245385"/>
    <lineage>
        <taxon>Bacteria</taxon>
        <taxon>Pseudomonadati</taxon>
        <taxon>Pseudomonadota</taxon>
        <taxon>Gammaproteobacteria</taxon>
        <taxon>Oceanospirillales</taxon>
        <taxon>Halomonadaceae</taxon>
        <taxon>Halomonas</taxon>
    </lineage>
</organism>
<sequence length="306" mass="35439">MRQEPISLVAGRRVPLAPAGDPAFVPLYDDRLRWRVMRARWQVAVRDGLQAHLAGPVERGLLAWWARRWPGAGRLERLGLPRRAVEARLGEALVLHVDPRQLIRSTDWRGYPHRERPSSNHFIWDGDWDLRRGDLRFSSRYRFISDLDEHRHDLRHSERFGALRDRLRDGRPWSSHQQGVMLDSDERILLYLKVYLSFLDDMAARGFDASRGKDELGVAVSREGRLIKINRGLHRLAMAQRLGLPSVPVRVKAVHRDWWHDVTRGSEGGDALDRLRHALQACRPETAPGARDPMAYPEGFTWPRPR</sequence>
<feature type="region of interest" description="Disordered" evidence="1">
    <location>
        <begin position="286"/>
        <end position="306"/>
    </location>
</feature>
<gene>
    <name evidence="2" type="ORF">QC818_03860</name>
</gene>
<dbReference type="RefSeq" id="WP_309651524.1">
    <property type="nucleotide sequence ID" value="NZ_JARWAK010000002.1"/>
</dbReference>
<protein>
    <submittedName>
        <fullName evidence="2">Uncharacterized protein</fullName>
    </submittedName>
</protein>
<dbReference type="EMBL" id="JARWAK010000002">
    <property type="protein sequence ID" value="MDR5865927.1"/>
    <property type="molecule type" value="Genomic_DNA"/>
</dbReference>
<comment type="caution">
    <text evidence="2">The sequence shown here is derived from an EMBL/GenBank/DDBJ whole genome shotgun (WGS) entry which is preliminary data.</text>
</comment>
<reference evidence="2 3" key="1">
    <citation type="submission" date="2023-04" db="EMBL/GenBank/DDBJ databases">
        <title>A long-awaited taxogenomic arrangement of the family Halomonadaceae.</title>
        <authorList>
            <person name="De La Haba R."/>
            <person name="Chuvochina M."/>
            <person name="Wittouck S."/>
            <person name="Arahal D.R."/>
            <person name="Sanchez-Porro C."/>
            <person name="Hugenholtz P."/>
            <person name="Ventosa A."/>
        </authorList>
    </citation>
    <scope>NUCLEOTIDE SEQUENCE [LARGE SCALE GENOMIC DNA]</scope>
    <source>
        <strain evidence="2 3">DSM 23530</strain>
    </source>
</reference>
<evidence type="ECO:0000256" key="1">
    <source>
        <dbReference type="SAM" id="MobiDB-lite"/>
    </source>
</evidence>
<keyword evidence="3" id="KW-1185">Reference proteome</keyword>
<dbReference type="Proteomes" id="UP001264519">
    <property type="component" value="Unassembled WGS sequence"/>
</dbReference>
<evidence type="ECO:0000313" key="3">
    <source>
        <dbReference type="Proteomes" id="UP001264519"/>
    </source>
</evidence>
<proteinExistence type="predicted"/>